<reference evidence="4 5" key="1">
    <citation type="submission" date="2019-12" db="EMBL/GenBank/DDBJ databases">
        <title>Nocardia macrotermitis sp. nov. and Nocardia aurantia sp. nov., isolated from the gut of the fungus growing-termite Macrotermes natalensis.</title>
        <authorList>
            <person name="Christine B."/>
            <person name="Rene B."/>
        </authorList>
    </citation>
    <scope>NUCLEOTIDE SEQUENCE [LARGE SCALE GENOMIC DNA]</scope>
    <source>
        <strain evidence="4 5">DSM 102126</strain>
    </source>
</reference>
<sequence length="215" mass="21373">MSDDATAPAPSPGPVPSAPPASRPDGAPRPGPFGIPLNAPVLLLAAAVVLAAALAPVEPQDAFGLPAHPLLVHVPVVLVPLLSAAAAALAVRPAWRLRFGAATGGALVAVMAATMLAAGAGEALRDERTGGGPVPHAVAEHGELGGQLRVLVVALTLVFLALLILDARRAPEPGRAAVLTGRAAAALVVVLALLALVWVVRTGHAGAELTWGHTT</sequence>
<evidence type="ECO:0000259" key="3">
    <source>
        <dbReference type="Pfam" id="PF09990"/>
    </source>
</evidence>
<comment type="caution">
    <text evidence="4">The sequence shown here is derived from an EMBL/GenBank/DDBJ whole genome shotgun (WGS) entry which is preliminary data.</text>
</comment>
<evidence type="ECO:0000313" key="4">
    <source>
        <dbReference type="EMBL" id="MXQ67277.1"/>
    </source>
</evidence>
<feature type="region of interest" description="Disordered" evidence="1">
    <location>
        <begin position="1"/>
        <end position="30"/>
    </location>
</feature>
<keyword evidence="2" id="KW-0472">Membrane</keyword>
<accession>A0A6I4WAQ8</accession>
<dbReference type="Proteomes" id="UP000431901">
    <property type="component" value="Unassembled WGS sequence"/>
</dbReference>
<feature type="transmembrane region" description="Helical" evidence="2">
    <location>
        <begin position="177"/>
        <end position="200"/>
    </location>
</feature>
<keyword evidence="2" id="KW-1133">Transmembrane helix</keyword>
<feature type="transmembrane region" description="Helical" evidence="2">
    <location>
        <begin position="103"/>
        <end position="124"/>
    </location>
</feature>
<organism evidence="4 5">
    <name type="scientific">Actinomadura rayongensis</name>
    <dbReference type="NCBI Taxonomy" id="1429076"/>
    <lineage>
        <taxon>Bacteria</taxon>
        <taxon>Bacillati</taxon>
        <taxon>Actinomycetota</taxon>
        <taxon>Actinomycetes</taxon>
        <taxon>Streptosporangiales</taxon>
        <taxon>Thermomonosporaceae</taxon>
        <taxon>Actinomadura</taxon>
    </lineage>
</organism>
<dbReference type="InterPro" id="IPR019251">
    <property type="entry name" value="DUF2231_TM"/>
</dbReference>
<feature type="transmembrane region" description="Helical" evidence="2">
    <location>
        <begin position="33"/>
        <end position="55"/>
    </location>
</feature>
<dbReference type="Pfam" id="PF09990">
    <property type="entry name" value="DUF2231"/>
    <property type="match status" value="1"/>
</dbReference>
<dbReference type="AlphaFoldDB" id="A0A6I4WAQ8"/>
<evidence type="ECO:0000313" key="5">
    <source>
        <dbReference type="Proteomes" id="UP000431901"/>
    </source>
</evidence>
<protein>
    <recommendedName>
        <fullName evidence="3">DUF2231 domain-containing protein</fullName>
    </recommendedName>
</protein>
<dbReference type="EMBL" id="WUTW01000006">
    <property type="protein sequence ID" value="MXQ67277.1"/>
    <property type="molecule type" value="Genomic_DNA"/>
</dbReference>
<keyword evidence="2" id="KW-0812">Transmembrane</keyword>
<feature type="transmembrane region" description="Helical" evidence="2">
    <location>
        <begin position="70"/>
        <end position="91"/>
    </location>
</feature>
<dbReference type="RefSeq" id="WP_202421058.1">
    <property type="nucleotide sequence ID" value="NZ_JBHLYI010000025.1"/>
</dbReference>
<proteinExistence type="predicted"/>
<feature type="transmembrane region" description="Helical" evidence="2">
    <location>
        <begin position="144"/>
        <end position="165"/>
    </location>
</feature>
<evidence type="ECO:0000256" key="1">
    <source>
        <dbReference type="SAM" id="MobiDB-lite"/>
    </source>
</evidence>
<feature type="compositionally biased region" description="Pro residues" evidence="1">
    <location>
        <begin position="9"/>
        <end position="30"/>
    </location>
</feature>
<keyword evidence="5" id="KW-1185">Reference proteome</keyword>
<evidence type="ECO:0000256" key="2">
    <source>
        <dbReference type="SAM" id="Phobius"/>
    </source>
</evidence>
<name>A0A6I4WAQ8_9ACTN</name>
<feature type="domain" description="DUF2231" evidence="3">
    <location>
        <begin position="64"/>
        <end position="214"/>
    </location>
</feature>
<gene>
    <name evidence="4" type="ORF">GQ466_24995</name>
</gene>